<gene>
    <name evidence="2" type="ORF">mRhiFer1_008537</name>
</gene>
<sequence length="128" mass="13494">MGSFELDVLATAPPTLTSTHAYLHSNAPLGPRARKAGTGTALSPPGRSCSQVVGSRRELLGSQERPGITDPQYFPGLKFKMPTISWSFFLLDRAALVQVNCECGARRSPHAPASSPARAPPGGTPLRA</sequence>
<feature type="region of interest" description="Disordered" evidence="1">
    <location>
        <begin position="27"/>
        <end position="67"/>
    </location>
</feature>
<evidence type="ECO:0000256" key="1">
    <source>
        <dbReference type="SAM" id="MobiDB-lite"/>
    </source>
</evidence>
<proteinExistence type="predicted"/>
<organism evidence="2 3">
    <name type="scientific">Rhinolophus ferrumequinum</name>
    <name type="common">Greater horseshoe bat</name>
    <dbReference type="NCBI Taxonomy" id="59479"/>
    <lineage>
        <taxon>Eukaryota</taxon>
        <taxon>Metazoa</taxon>
        <taxon>Chordata</taxon>
        <taxon>Craniata</taxon>
        <taxon>Vertebrata</taxon>
        <taxon>Euteleostomi</taxon>
        <taxon>Mammalia</taxon>
        <taxon>Eutheria</taxon>
        <taxon>Laurasiatheria</taxon>
        <taxon>Chiroptera</taxon>
        <taxon>Yinpterochiroptera</taxon>
        <taxon>Rhinolophoidea</taxon>
        <taxon>Rhinolophidae</taxon>
        <taxon>Rhinolophinae</taxon>
        <taxon>Rhinolophus</taxon>
    </lineage>
</organism>
<name>A0A7J7UX35_RHIFE</name>
<dbReference type="AlphaFoldDB" id="A0A7J7UX35"/>
<reference evidence="2 3" key="1">
    <citation type="journal article" date="2020" name="Nature">
        <title>Six reference-quality genomes reveal evolution of bat adaptations.</title>
        <authorList>
            <person name="Jebb D."/>
            <person name="Huang Z."/>
            <person name="Pippel M."/>
            <person name="Hughes G.M."/>
            <person name="Lavrichenko K."/>
            <person name="Devanna P."/>
            <person name="Winkler S."/>
            <person name="Jermiin L.S."/>
            <person name="Skirmuntt E.C."/>
            <person name="Katzourakis A."/>
            <person name="Burkitt-Gray L."/>
            <person name="Ray D.A."/>
            <person name="Sullivan K.A.M."/>
            <person name="Roscito J.G."/>
            <person name="Kirilenko B.M."/>
            <person name="Davalos L.M."/>
            <person name="Corthals A.P."/>
            <person name="Power M.L."/>
            <person name="Jones G."/>
            <person name="Ransome R.D."/>
            <person name="Dechmann D.K.N."/>
            <person name="Locatelli A.G."/>
            <person name="Puechmaille S.J."/>
            <person name="Fedrigo O."/>
            <person name="Jarvis E.D."/>
            <person name="Hiller M."/>
            <person name="Vernes S.C."/>
            <person name="Myers E.W."/>
            <person name="Teeling E.C."/>
        </authorList>
    </citation>
    <scope>NUCLEOTIDE SEQUENCE [LARGE SCALE GENOMIC DNA]</scope>
    <source>
        <strain evidence="2">MRhiFer1</strain>
        <tissue evidence="2">Lung</tissue>
    </source>
</reference>
<evidence type="ECO:0000313" key="3">
    <source>
        <dbReference type="Proteomes" id="UP000585614"/>
    </source>
</evidence>
<comment type="caution">
    <text evidence="2">The sequence shown here is derived from an EMBL/GenBank/DDBJ whole genome shotgun (WGS) entry which is preliminary data.</text>
</comment>
<dbReference type="Proteomes" id="UP000585614">
    <property type="component" value="Unassembled WGS sequence"/>
</dbReference>
<evidence type="ECO:0000313" key="2">
    <source>
        <dbReference type="EMBL" id="KAF6317487.1"/>
    </source>
</evidence>
<accession>A0A7J7UX35</accession>
<dbReference type="EMBL" id="JACAGC010000015">
    <property type="protein sequence ID" value="KAF6317487.1"/>
    <property type="molecule type" value="Genomic_DNA"/>
</dbReference>
<feature type="compositionally biased region" description="Pro residues" evidence="1">
    <location>
        <begin position="118"/>
        <end position="128"/>
    </location>
</feature>
<protein>
    <submittedName>
        <fullName evidence="2">Uncharacterized protein</fullName>
    </submittedName>
</protein>
<feature type="region of interest" description="Disordered" evidence="1">
    <location>
        <begin position="105"/>
        <end position="128"/>
    </location>
</feature>